<evidence type="ECO:0000313" key="1">
    <source>
        <dbReference type="EMBL" id="RZD15091.1"/>
    </source>
</evidence>
<evidence type="ECO:0000313" key="2">
    <source>
        <dbReference type="Proteomes" id="UP000320813"/>
    </source>
</evidence>
<accession>A0A519BCU3</accession>
<dbReference type="AlphaFoldDB" id="A0A519BCU3"/>
<name>A0A519BCU3_9DELT</name>
<dbReference type="EMBL" id="SGBD01000001">
    <property type="protein sequence ID" value="RZD15091.1"/>
    <property type="molecule type" value="Genomic_DNA"/>
</dbReference>
<comment type="caution">
    <text evidence="1">The sequence shown here is derived from an EMBL/GenBank/DDBJ whole genome shotgun (WGS) entry which is preliminary data.</text>
</comment>
<protein>
    <recommendedName>
        <fullName evidence="3">DUF465 domain-containing protein</fullName>
    </recommendedName>
</protein>
<evidence type="ECO:0008006" key="3">
    <source>
        <dbReference type="Google" id="ProtNLM"/>
    </source>
</evidence>
<dbReference type="Proteomes" id="UP000320813">
    <property type="component" value="Unassembled WGS sequence"/>
</dbReference>
<gene>
    <name evidence="1" type="ORF">EVJ47_02125</name>
</gene>
<dbReference type="Gene3D" id="6.10.280.50">
    <property type="match status" value="1"/>
</dbReference>
<proteinExistence type="predicted"/>
<organism evidence="1 2">
    <name type="scientific">Candidatus Acidulodesulfobacterium ferriphilum</name>
    <dbReference type="NCBI Taxonomy" id="2597223"/>
    <lineage>
        <taxon>Bacteria</taxon>
        <taxon>Deltaproteobacteria</taxon>
        <taxon>Candidatus Acidulodesulfobacterales</taxon>
        <taxon>Candidatus Acidulodesulfobacterium</taxon>
    </lineage>
</organism>
<dbReference type="InterPro" id="IPR038444">
    <property type="entry name" value="DUF465_sf"/>
</dbReference>
<reference evidence="1 2" key="1">
    <citation type="submission" date="2019-01" db="EMBL/GenBank/DDBJ databases">
        <title>Insights into ecological role of a new deltaproteobacterial order Candidatus Sinidesulfobacterales (Sva0485) by metagenomics and metatranscriptomics.</title>
        <authorList>
            <person name="Tan S."/>
            <person name="Liu J."/>
            <person name="Fang Y."/>
            <person name="Hedlund B.P."/>
            <person name="Lian Z.H."/>
            <person name="Huang L.Y."/>
            <person name="Li J.T."/>
            <person name="Huang L.N."/>
            <person name="Li W.J."/>
            <person name="Jiang H.C."/>
            <person name="Dong H.L."/>
            <person name="Shu W.S."/>
        </authorList>
    </citation>
    <scope>NUCLEOTIDE SEQUENCE [LARGE SCALE GENOMIC DNA]</scope>
    <source>
        <strain evidence="1">AP3</strain>
    </source>
</reference>
<sequence length="78" mass="9257">MQFLDETERIVAESLLSSDENFKKIYNEHIEIDKLLNKYSTKPFLTPEEQKAIKELKLKKLYGNDIMKKIVREKIAVK</sequence>